<dbReference type="Gene3D" id="1.50.10.20">
    <property type="match status" value="1"/>
</dbReference>
<dbReference type="EMBL" id="JAGRPV010000001">
    <property type="protein sequence ID" value="MDI4648457.1"/>
    <property type="molecule type" value="Genomic_DNA"/>
</dbReference>
<dbReference type="InterPro" id="IPR049174">
    <property type="entry name" value="Beta-AFase-like"/>
</dbReference>
<evidence type="ECO:0000313" key="4">
    <source>
        <dbReference type="Proteomes" id="UP001161691"/>
    </source>
</evidence>
<dbReference type="PANTHER" id="PTHR43465">
    <property type="entry name" value="DUF1680 DOMAIN PROTEIN (AFU_ORTHOLOGUE AFUA_1G08910)"/>
    <property type="match status" value="1"/>
</dbReference>
<organism evidence="3 4">
    <name type="scientific">Cohnella hashimotonis</name>
    <dbReference type="NCBI Taxonomy" id="2826895"/>
    <lineage>
        <taxon>Bacteria</taxon>
        <taxon>Bacillati</taxon>
        <taxon>Bacillota</taxon>
        <taxon>Bacilli</taxon>
        <taxon>Bacillales</taxon>
        <taxon>Paenibacillaceae</taxon>
        <taxon>Cohnella</taxon>
    </lineage>
</organism>
<evidence type="ECO:0000259" key="2">
    <source>
        <dbReference type="Pfam" id="PF20736"/>
    </source>
</evidence>
<feature type="domain" description="Non-reducing end beta-L-arabinofuranosidase-like GH127 catalytic" evidence="1">
    <location>
        <begin position="235"/>
        <end position="367"/>
    </location>
</feature>
<evidence type="ECO:0000259" key="1">
    <source>
        <dbReference type="Pfam" id="PF07944"/>
    </source>
</evidence>
<dbReference type="PANTHER" id="PTHR43465:SF2">
    <property type="entry name" value="DUF1680 DOMAIN PROTEIN (AFU_ORTHOLOGUE AFUA_1G08910)"/>
    <property type="match status" value="1"/>
</dbReference>
<dbReference type="GO" id="GO:0016491">
    <property type="term" value="F:oxidoreductase activity"/>
    <property type="evidence" value="ECO:0007669"/>
    <property type="project" value="UniProtKB-KW"/>
</dbReference>
<gene>
    <name evidence="3" type="ORF">KB449_26120</name>
</gene>
<dbReference type="InterPro" id="IPR008928">
    <property type="entry name" value="6-hairpin_glycosidase_sf"/>
</dbReference>
<comment type="caution">
    <text evidence="3">The sequence shown here is derived from an EMBL/GenBank/DDBJ whole genome shotgun (WGS) entry which is preliminary data.</text>
</comment>
<keyword evidence="3" id="KW-0560">Oxidoreductase</keyword>
<dbReference type="RefSeq" id="WP_282911172.1">
    <property type="nucleotide sequence ID" value="NZ_JAGRPV010000001.1"/>
</dbReference>
<feature type="domain" description="Non-reducing end beta-L-arabinofuranosidase-like GH127 middle" evidence="2">
    <location>
        <begin position="381"/>
        <end position="476"/>
    </location>
</feature>
<keyword evidence="4" id="KW-1185">Reference proteome</keyword>
<sequence>MNGINGENGQNTIPWHDLEASGELRRRASLSFDRLETEPYEPDAVFKAPDYEWPGDWEGRTILALVLLAQATQREPKHLGEIMKCLPDHLNAHGYFGSVQEPGTVDEQQLSGNSWFLRAMAEHYRWKKDAFSLSVIERIVRHLLLPASGHYREYPILPEQRVFAGEAVGELQQERVGAWRLSTDIGCAFIMLDGATQAYQIVPRPELGALIDEMIAKFKTVDLAGLSFQTHATLSALRGVLRHYETTGEAWLLRKAEEVFALYVQEGMTESYANYNWFGRPDWTESCAVVDSFIVAVSLWKHTGKAAYLDTAHHIYYNGMGYGQRPNGGFGCDVCTGAGGERMLEPKSPELFEAFWCCTMRGGEGLARAIEYSYFVHEDQITVPFYGENRGRFIMEDGQLVIRQHADYPYEGLVRLEIIASTVSKPVTLRLFVPSWAETSSIGLRVDGAARSVAVHNGFVTVTEKLEARAVIELAFGIFLRQETAFGRHGAHDVFSFRHGVLLLGIDNVGAPIAIDGNTDMVALGRGAYAMGTSGAKLTPVNDLIDKPYDEAVRNRKQVLF</sequence>
<dbReference type="Pfam" id="PF07944">
    <property type="entry name" value="Beta-AFase-like_GH127_cat"/>
    <property type="match status" value="1"/>
</dbReference>
<dbReference type="GO" id="GO:0016787">
    <property type="term" value="F:hydrolase activity"/>
    <property type="evidence" value="ECO:0007669"/>
    <property type="project" value="UniProtKB-KW"/>
</dbReference>
<accession>A0ABT6TNM6</accession>
<keyword evidence="3" id="KW-0378">Hydrolase</keyword>
<reference evidence="3" key="1">
    <citation type="submission" date="2023-04" db="EMBL/GenBank/DDBJ databases">
        <title>Comparative genomic analysis of Cohnella hashimotonis sp. nov., isolated from the International Space Station.</title>
        <authorList>
            <person name="Venkateswaran K."/>
            <person name="Simpson A."/>
        </authorList>
    </citation>
    <scope>NUCLEOTIDE SEQUENCE</scope>
    <source>
        <strain evidence="3">F6_2S_P_1</strain>
    </source>
</reference>
<dbReference type="Proteomes" id="UP001161691">
    <property type="component" value="Unassembled WGS sequence"/>
</dbReference>
<dbReference type="InterPro" id="IPR012878">
    <property type="entry name" value="Beta-AFase-like_GH127_cat"/>
</dbReference>
<evidence type="ECO:0000313" key="3">
    <source>
        <dbReference type="EMBL" id="MDI4648457.1"/>
    </source>
</evidence>
<dbReference type="Pfam" id="PF20736">
    <property type="entry name" value="Glyco_hydro127M"/>
    <property type="match status" value="1"/>
</dbReference>
<dbReference type="InterPro" id="IPR049046">
    <property type="entry name" value="Beta-AFase-like_GH127_middle"/>
</dbReference>
<proteinExistence type="predicted"/>
<name>A0ABT6TNM6_9BACL</name>
<protein>
    <submittedName>
        <fullName evidence="3">Glycoside hydrolase family 127 protein</fullName>
    </submittedName>
</protein>
<dbReference type="SUPFAM" id="SSF48208">
    <property type="entry name" value="Six-hairpin glycosidases"/>
    <property type="match status" value="1"/>
</dbReference>